<name>A0A7R9PJM0_TIMGE</name>
<feature type="compositionally biased region" description="Basic and acidic residues" evidence="1">
    <location>
        <begin position="228"/>
        <end position="237"/>
    </location>
</feature>
<feature type="compositionally biased region" description="Basic and acidic residues" evidence="1">
    <location>
        <begin position="25"/>
        <end position="38"/>
    </location>
</feature>
<sequence length="333" mass="36884">MDRASDDDITSVAVEELGRLNLEEVNPHLRGGRVENHLGKSTPSSPDRDSNHDLPVLDGLAQHDWRTTRTTEVQCGSVSIVRRDSSGERSFPLIRVKRPLAPKSKPPSNAEYSTEHSLFVYLTRYSDSHPIHEHSLAFANSVWDRLNSQIVVFSASFGLGRCVYIDSTYQDVVGFCRLVVEEKSTKHGARHLSHWSPHYHNPALKGRPLLDLSTKAALTMEYGSSDPPPKRSAEKTSSRPLVNGVQNKTSTRPLDKGHADHGVWIVGSTAKTACRIKPLLDLSSKGSADHGVWIVGSTAEMACRKNFYHLSTLALSLSPLDLKSKRYLRFGTT</sequence>
<organism evidence="2">
    <name type="scientific">Timema genevievae</name>
    <name type="common">Walking stick</name>
    <dbReference type="NCBI Taxonomy" id="629358"/>
    <lineage>
        <taxon>Eukaryota</taxon>
        <taxon>Metazoa</taxon>
        <taxon>Ecdysozoa</taxon>
        <taxon>Arthropoda</taxon>
        <taxon>Hexapoda</taxon>
        <taxon>Insecta</taxon>
        <taxon>Pterygota</taxon>
        <taxon>Neoptera</taxon>
        <taxon>Polyneoptera</taxon>
        <taxon>Phasmatodea</taxon>
        <taxon>Timematodea</taxon>
        <taxon>Timematoidea</taxon>
        <taxon>Timematidae</taxon>
        <taxon>Timema</taxon>
    </lineage>
</organism>
<feature type="region of interest" description="Disordered" evidence="1">
    <location>
        <begin position="25"/>
        <end position="55"/>
    </location>
</feature>
<proteinExistence type="predicted"/>
<feature type="compositionally biased region" description="Polar residues" evidence="1">
    <location>
        <begin position="238"/>
        <end position="252"/>
    </location>
</feature>
<accession>A0A7R9PJM0</accession>
<evidence type="ECO:0000256" key="1">
    <source>
        <dbReference type="SAM" id="MobiDB-lite"/>
    </source>
</evidence>
<evidence type="ECO:0000313" key="2">
    <source>
        <dbReference type="EMBL" id="CAD7589541.1"/>
    </source>
</evidence>
<gene>
    <name evidence="2" type="ORF">TGEB3V08_LOCUS3475</name>
</gene>
<reference evidence="2" key="1">
    <citation type="submission" date="2020-11" db="EMBL/GenBank/DDBJ databases">
        <authorList>
            <person name="Tran Van P."/>
        </authorList>
    </citation>
    <scope>NUCLEOTIDE SEQUENCE</scope>
</reference>
<protein>
    <submittedName>
        <fullName evidence="2">Uncharacterized protein</fullName>
    </submittedName>
</protein>
<dbReference type="AlphaFoldDB" id="A0A7R9PJM0"/>
<dbReference type="EMBL" id="OE840114">
    <property type="protein sequence ID" value="CAD7589541.1"/>
    <property type="molecule type" value="Genomic_DNA"/>
</dbReference>
<feature type="region of interest" description="Disordered" evidence="1">
    <location>
        <begin position="221"/>
        <end position="256"/>
    </location>
</feature>